<reference evidence="3 4" key="1">
    <citation type="submission" date="2020-08" db="EMBL/GenBank/DDBJ databases">
        <authorList>
            <person name="Ramaprasad A."/>
        </authorList>
    </citation>
    <scope>NUCLEOTIDE SEQUENCE [LARGE SCALE GENOMIC DNA]</scope>
</reference>
<evidence type="ECO:0000313" key="4">
    <source>
        <dbReference type="Proteomes" id="UP000515550"/>
    </source>
</evidence>
<evidence type="ECO:0000256" key="1">
    <source>
        <dbReference type="SAM" id="Phobius"/>
    </source>
</evidence>
<organism evidence="3 4">
    <name type="scientific">Plasmodium vinckei brucechwatti</name>
    <dbReference type="NCBI Taxonomy" id="119398"/>
    <lineage>
        <taxon>Eukaryota</taxon>
        <taxon>Sar</taxon>
        <taxon>Alveolata</taxon>
        <taxon>Apicomplexa</taxon>
        <taxon>Aconoidasida</taxon>
        <taxon>Haemosporida</taxon>
        <taxon>Plasmodiidae</taxon>
        <taxon>Plasmodium</taxon>
        <taxon>Plasmodium (Vinckeia)</taxon>
    </lineage>
</organism>
<dbReference type="Proteomes" id="UP000515550">
    <property type="component" value="Chromosome PVBDA_11"/>
</dbReference>
<gene>
    <name evidence="3" type="ORF">PVBDA_1101940</name>
</gene>
<keyword evidence="2" id="KW-0732">Signal</keyword>
<feature type="chain" id="PRO_5027861492" description="Secreted ookinete protein 25" evidence="2">
    <location>
        <begin position="25"/>
        <end position="346"/>
    </location>
</feature>
<dbReference type="AlphaFoldDB" id="A0A6V7S9K9"/>
<keyword evidence="1" id="KW-0472">Membrane</keyword>
<keyword evidence="1" id="KW-0812">Transmembrane</keyword>
<dbReference type="EMBL" id="LR865389">
    <property type="protein sequence ID" value="CAD2095123.1"/>
    <property type="molecule type" value="Genomic_DNA"/>
</dbReference>
<feature type="signal peptide" evidence="2">
    <location>
        <begin position="1"/>
        <end position="24"/>
    </location>
</feature>
<accession>A0A6V7S9K9</accession>
<proteinExistence type="predicted"/>
<keyword evidence="1" id="KW-1133">Transmembrane helix</keyword>
<evidence type="ECO:0000256" key="2">
    <source>
        <dbReference type="SAM" id="SignalP"/>
    </source>
</evidence>
<feature type="transmembrane region" description="Helical" evidence="1">
    <location>
        <begin position="319"/>
        <end position="345"/>
    </location>
</feature>
<name>A0A6V7S9K9_PLAVN</name>
<evidence type="ECO:0008006" key="5">
    <source>
        <dbReference type="Google" id="ProtNLM"/>
    </source>
</evidence>
<sequence>MVKLCTFPLLFLIFSFLNLSAINGLGNTDEVVQDTENVEIILKDVSPDRTILHEQNEYDNYSIPNVCFDNTTDHQPRYIEDSNEYLYNRIKDISNSFSTNLSKYTKLVQELYGVYNDKIDISSTNFRHGYIFLQINFLKHENKDSTVHLTVDLYGSVNKIHSTGIELAQGAIDAEINQCDLAQNTTNPPITDKVFIMQDNDTGEEDHNASTQDNTNLQNKDNLNKLSDFNKIHTLLMENDIDSTENFITLDKISESIFQVNKLEDFLNNCMIFASTNTNNAALKKHKTLQERQAYRETLFTNFKQSIVSKDMESCKQNYALLMSNSSIASKLMYVFVLIAAIIYIL</sequence>
<dbReference type="VEuPathDB" id="PlasmoDB:PVBDA_1101940"/>
<protein>
    <recommendedName>
        <fullName evidence="5">Secreted ookinete protein 25</fullName>
    </recommendedName>
</protein>
<evidence type="ECO:0000313" key="3">
    <source>
        <dbReference type="EMBL" id="CAD2095123.1"/>
    </source>
</evidence>